<keyword evidence="2" id="KW-0472">Membrane</keyword>
<keyword evidence="2" id="KW-0812">Transmembrane</keyword>
<organism evidence="3 4">
    <name type="scientific">Blattamonas nauphoetae</name>
    <dbReference type="NCBI Taxonomy" id="2049346"/>
    <lineage>
        <taxon>Eukaryota</taxon>
        <taxon>Metamonada</taxon>
        <taxon>Preaxostyla</taxon>
        <taxon>Oxymonadida</taxon>
        <taxon>Blattamonas</taxon>
    </lineage>
</organism>
<sequence>MDNSEHLSFSHVYFVGNSIGNDTTFFPLITSFPENGTKFVDVAIMSISFPHPCPTLKFDDCFTSNSSDSTGMIVGRTQLETVRVNEETGKIELEMKGKTPPISQEYEVTVKNSDGMETRFRMLFLDGKGTLVSGSEDNLEYNTSYTITSIVGVIPPSSSSRLTNDIAVPVAAWAFNLAVTPDFIAFTTPNAPTITTPQTPSFSTLQIATAHLIESDTQSAFVVMVFDKEVCGSFDFVVLEEGKPVTLTITSETSSKSGATKEFKVIGDGKLLTHDTTYTIKSLTPTPNTDSQTDMRMDGIVSFHIPKSSSDNKSRLPPETKKLLSWLLPLVGCLLIALVVVIIVIVLLRSRKQKSAGPTQNEMEAQEPLEVEKVEEFGVDCSNRVIRTDGNEHSAFDSPEANISGKKDTDQQKGSQFGEVIVCHGGFEISAAPMTDTLYSVLHKEH</sequence>
<keyword evidence="4" id="KW-1185">Reference proteome</keyword>
<name>A0ABQ9X9S9_9EUKA</name>
<evidence type="ECO:0000313" key="4">
    <source>
        <dbReference type="Proteomes" id="UP001281761"/>
    </source>
</evidence>
<protein>
    <submittedName>
        <fullName evidence="3">Uncharacterized protein</fullName>
    </submittedName>
</protein>
<accession>A0ABQ9X9S9</accession>
<comment type="caution">
    <text evidence="3">The sequence shown here is derived from an EMBL/GenBank/DDBJ whole genome shotgun (WGS) entry which is preliminary data.</text>
</comment>
<dbReference type="EMBL" id="JARBJD010000195">
    <property type="protein sequence ID" value="KAK2947634.1"/>
    <property type="molecule type" value="Genomic_DNA"/>
</dbReference>
<feature type="transmembrane region" description="Helical" evidence="2">
    <location>
        <begin position="323"/>
        <end position="348"/>
    </location>
</feature>
<evidence type="ECO:0000313" key="3">
    <source>
        <dbReference type="EMBL" id="KAK2947634.1"/>
    </source>
</evidence>
<dbReference type="Proteomes" id="UP001281761">
    <property type="component" value="Unassembled WGS sequence"/>
</dbReference>
<feature type="region of interest" description="Disordered" evidence="1">
    <location>
        <begin position="388"/>
        <end position="412"/>
    </location>
</feature>
<gene>
    <name evidence="3" type="ORF">BLNAU_17467</name>
</gene>
<evidence type="ECO:0000256" key="1">
    <source>
        <dbReference type="SAM" id="MobiDB-lite"/>
    </source>
</evidence>
<reference evidence="3 4" key="1">
    <citation type="journal article" date="2022" name="bioRxiv">
        <title>Genomics of Preaxostyla Flagellates Illuminates Evolutionary Transitions and the Path Towards Mitochondrial Loss.</title>
        <authorList>
            <person name="Novak L.V.F."/>
            <person name="Treitli S.C."/>
            <person name="Pyrih J."/>
            <person name="Halakuc P."/>
            <person name="Pipaliya S.V."/>
            <person name="Vacek V."/>
            <person name="Brzon O."/>
            <person name="Soukal P."/>
            <person name="Eme L."/>
            <person name="Dacks J.B."/>
            <person name="Karnkowska A."/>
            <person name="Elias M."/>
            <person name="Hampl V."/>
        </authorList>
    </citation>
    <scope>NUCLEOTIDE SEQUENCE [LARGE SCALE GENOMIC DNA]</scope>
    <source>
        <strain evidence="3">NAU3</strain>
        <tissue evidence="3">Gut</tissue>
    </source>
</reference>
<keyword evidence="2" id="KW-1133">Transmembrane helix</keyword>
<evidence type="ECO:0000256" key="2">
    <source>
        <dbReference type="SAM" id="Phobius"/>
    </source>
</evidence>
<proteinExistence type="predicted"/>